<dbReference type="EMBL" id="JABXXR010000018">
    <property type="protein sequence ID" value="NVN39829.1"/>
    <property type="molecule type" value="Genomic_DNA"/>
</dbReference>
<dbReference type="PANTHER" id="PTHR40202:SF1">
    <property type="entry name" value="HD DOMAIN-CONTAINING PROTEIN"/>
    <property type="match status" value="1"/>
</dbReference>
<dbReference type="Pfam" id="PF01966">
    <property type="entry name" value="HD"/>
    <property type="match status" value="1"/>
</dbReference>
<protein>
    <submittedName>
        <fullName evidence="2">HD domain-containing protein</fullName>
    </submittedName>
</protein>
<dbReference type="CDD" id="cd00077">
    <property type="entry name" value="HDc"/>
    <property type="match status" value="1"/>
</dbReference>
<proteinExistence type="predicted"/>
<organism evidence="2 3">
    <name type="scientific">Ameyamaea chiangmaiensis</name>
    <dbReference type="NCBI Taxonomy" id="442969"/>
    <lineage>
        <taxon>Bacteria</taxon>
        <taxon>Pseudomonadati</taxon>
        <taxon>Pseudomonadota</taxon>
        <taxon>Alphaproteobacteria</taxon>
        <taxon>Acetobacterales</taxon>
        <taxon>Acetobacteraceae</taxon>
        <taxon>Ameyamaea</taxon>
    </lineage>
</organism>
<keyword evidence="3" id="KW-1185">Reference proteome</keyword>
<evidence type="ECO:0000313" key="3">
    <source>
        <dbReference type="Proteomes" id="UP000585665"/>
    </source>
</evidence>
<dbReference type="Gene3D" id="1.10.3210.10">
    <property type="entry name" value="Hypothetical protein af1432"/>
    <property type="match status" value="1"/>
</dbReference>
<sequence>MFRSFDESTADDWVPIGVKFDAFQGEITSHIIGALKLLATLDLGYPIDRYQHSLQTATRALRDGADDETLVCALLHDVGDALAPTNHGAFAATMLAPYISPDNAWMVENHEAFQGYYYAQYFGGDPNARAAFRGHPAFERTVRFTDTWDQKAFDSGYDTLPLDAFIPALNRIFSRPAWGPHSKAGA</sequence>
<dbReference type="RefSeq" id="WP_176612809.1">
    <property type="nucleotide sequence ID" value="NZ_JABXXR010000018.1"/>
</dbReference>
<dbReference type="AlphaFoldDB" id="A0A850PAW4"/>
<name>A0A850PAW4_9PROT</name>
<evidence type="ECO:0000313" key="2">
    <source>
        <dbReference type="EMBL" id="NVN39829.1"/>
    </source>
</evidence>
<dbReference type="Proteomes" id="UP000585665">
    <property type="component" value="Unassembled WGS sequence"/>
</dbReference>
<dbReference type="SUPFAM" id="SSF109604">
    <property type="entry name" value="HD-domain/PDEase-like"/>
    <property type="match status" value="1"/>
</dbReference>
<dbReference type="InterPro" id="IPR006674">
    <property type="entry name" value="HD_domain"/>
</dbReference>
<feature type="domain" description="HD" evidence="1">
    <location>
        <begin position="49"/>
        <end position="111"/>
    </location>
</feature>
<comment type="caution">
    <text evidence="2">The sequence shown here is derived from an EMBL/GenBank/DDBJ whole genome shotgun (WGS) entry which is preliminary data.</text>
</comment>
<dbReference type="PANTHER" id="PTHR40202">
    <property type="match status" value="1"/>
</dbReference>
<evidence type="ECO:0000259" key="1">
    <source>
        <dbReference type="Pfam" id="PF01966"/>
    </source>
</evidence>
<reference evidence="2 3" key="1">
    <citation type="submission" date="2020-06" db="EMBL/GenBank/DDBJ databases">
        <title>Description of novel acetic acid bacteria.</title>
        <authorList>
            <person name="Sombolestani A."/>
        </authorList>
    </citation>
    <scope>NUCLEOTIDE SEQUENCE [LARGE SCALE GENOMIC DNA]</scope>
    <source>
        <strain evidence="2 3">LMG 27010</strain>
    </source>
</reference>
<gene>
    <name evidence="2" type="ORF">HUK82_04515</name>
</gene>
<dbReference type="InterPro" id="IPR003607">
    <property type="entry name" value="HD/PDEase_dom"/>
</dbReference>
<accession>A0A850PAW4</accession>
<dbReference type="InterPro" id="IPR052567">
    <property type="entry name" value="OP_Dioxygenase"/>
</dbReference>